<evidence type="ECO:0000256" key="1">
    <source>
        <dbReference type="PROSITE-ProRule" id="PRU00176"/>
    </source>
</evidence>
<feature type="compositionally biased region" description="Polar residues" evidence="2">
    <location>
        <begin position="24"/>
        <end position="38"/>
    </location>
</feature>
<feature type="domain" description="RRM" evidence="3">
    <location>
        <begin position="147"/>
        <end position="190"/>
    </location>
</feature>
<dbReference type="SUPFAM" id="SSF54928">
    <property type="entry name" value="RNA-binding domain, RBD"/>
    <property type="match status" value="1"/>
</dbReference>
<dbReference type="InterPro" id="IPR035979">
    <property type="entry name" value="RBD_domain_sf"/>
</dbReference>
<dbReference type="Pfam" id="PF00076">
    <property type="entry name" value="RRM_1"/>
    <property type="match status" value="1"/>
</dbReference>
<evidence type="ECO:0000259" key="3">
    <source>
        <dbReference type="PROSITE" id="PS50102"/>
    </source>
</evidence>
<dbReference type="AlphaFoldDB" id="A0A1S8WGK9"/>
<evidence type="ECO:0000256" key="2">
    <source>
        <dbReference type="SAM" id="MobiDB-lite"/>
    </source>
</evidence>
<dbReference type="EMBL" id="KV907287">
    <property type="protein sequence ID" value="OON13577.1"/>
    <property type="molecule type" value="Genomic_DNA"/>
</dbReference>
<keyword evidence="5" id="KW-1185">Reference proteome</keyword>
<evidence type="ECO:0000313" key="4">
    <source>
        <dbReference type="EMBL" id="OON13577.1"/>
    </source>
</evidence>
<feature type="region of interest" description="Disordered" evidence="2">
    <location>
        <begin position="83"/>
        <end position="102"/>
    </location>
</feature>
<dbReference type="InterPro" id="IPR012677">
    <property type="entry name" value="Nucleotide-bd_a/b_plait_sf"/>
</dbReference>
<proteinExistence type="predicted"/>
<protein>
    <recommendedName>
        <fullName evidence="3">RRM domain-containing protein</fullName>
    </recommendedName>
</protein>
<evidence type="ECO:0000313" key="5">
    <source>
        <dbReference type="Proteomes" id="UP000243686"/>
    </source>
</evidence>
<feature type="compositionally biased region" description="Low complexity" evidence="2">
    <location>
        <begin position="86"/>
        <end position="95"/>
    </location>
</feature>
<dbReference type="InterPro" id="IPR000504">
    <property type="entry name" value="RRM_dom"/>
</dbReference>
<accession>A0A1S8WGK9</accession>
<feature type="region of interest" description="Disordered" evidence="2">
    <location>
        <begin position="24"/>
        <end position="45"/>
    </location>
</feature>
<keyword evidence="1" id="KW-0694">RNA-binding</keyword>
<sequence length="190" mass="21512">MTSSTNCQFMSEKESVNLVTNTLSRGCSTPEADQNSPSIEHKSTEASIRTDEKLCSVQTDLNSVHNWCERTLLRHREHLAFGQPGESLSSSSLESFAPQPQSPDMEVFEETFDDEPIKLNHSQKHSNIRSCPVDSTIETEKSNNEPIKLFVGQLPQWIEEQDILPLFEGFGPIHELVILRDRFTKTHKGK</sequence>
<dbReference type="Proteomes" id="UP000243686">
    <property type="component" value="Unassembled WGS sequence"/>
</dbReference>
<organism evidence="4 5">
    <name type="scientific">Opisthorchis viverrini</name>
    <name type="common">Southeast Asian liver fluke</name>
    <dbReference type="NCBI Taxonomy" id="6198"/>
    <lineage>
        <taxon>Eukaryota</taxon>
        <taxon>Metazoa</taxon>
        <taxon>Spiralia</taxon>
        <taxon>Lophotrochozoa</taxon>
        <taxon>Platyhelminthes</taxon>
        <taxon>Trematoda</taxon>
        <taxon>Digenea</taxon>
        <taxon>Opisthorchiida</taxon>
        <taxon>Opisthorchiata</taxon>
        <taxon>Opisthorchiidae</taxon>
        <taxon>Opisthorchis</taxon>
    </lineage>
</organism>
<dbReference type="GO" id="GO:0003723">
    <property type="term" value="F:RNA binding"/>
    <property type="evidence" value="ECO:0007669"/>
    <property type="project" value="UniProtKB-UniRule"/>
</dbReference>
<dbReference type="PROSITE" id="PS50102">
    <property type="entry name" value="RRM"/>
    <property type="match status" value="1"/>
</dbReference>
<dbReference type="Gene3D" id="3.30.70.330">
    <property type="match status" value="1"/>
</dbReference>
<gene>
    <name evidence="4" type="ORF">X801_10649</name>
</gene>
<name>A0A1S8WGK9_OPIVI</name>
<reference evidence="4 5" key="1">
    <citation type="submission" date="2015-03" db="EMBL/GenBank/DDBJ databases">
        <title>Draft genome of the nematode, Opisthorchis viverrini.</title>
        <authorList>
            <person name="Mitreva M."/>
        </authorList>
    </citation>
    <scope>NUCLEOTIDE SEQUENCE [LARGE SCALE GENOMIC DNA]</scope>
    <source>
        <strain evidence="4">Khon Kaen</strain>
    </source>
</reference>